<protein>
    <submittedName>
        <fullName evidence="1">Uncharacterized protein</fullName>
    </submittedName>
</protein>
<dbReference type="AlphaFoldDB" id="A0A2S8GSF7"/>
<dbReference type="Proteomes" id="UP000237819">
    <property type="component" value="Unassembled WGS sequence"/>
</dbReference>
<evidence type="ECO:0000313" key="2">
    <source>
        <dbReference type="Proteomes" id="UP000237819"/>
    </source>
</evidence>
<evidence type="ECO:0000313" key="1">
    <source>
        <dbReference type="EMBL" id="PQO47359.1"/>
    </source>
</evidence>
<name>A0A2S8GSF7_9BACT</name>
<organism evidence="1 2">
    <name type="scientific">Blastopirellula marina</name>
    <dbReference type="NCBI Taxonomy" id="124"/>
    <lineage>
        <taxon>Bacteria</taxon>
        <taxon>Pseudomonadati</taxon>
        <taxon>Planctomycetota</taxon>
        <taxon>Planctomycetia</taxon>
        <taxon>Pirellulales</taxon>
        <taxon>Pirellulaceae</taxon>
        <taxon>Blastopirellula</taxon>
    </lineage>
</organism>
<sequence>MAKQHRKNGGNEVQSETKPPIYRCRFFTGAGTVEAAVWDKEIGEGDAKRITHVVRVKRSWREGKDYKSSGSFWPQDLLALGEALRDCYLWITAREAELNKHGASYDSEGDEPF</sequence>
<accession>A0A2S8GSF7</accession>
<dbReference type="RefSeq" id="WP_105334250.1">
    <property type="nucleotide sequence ID" value="NZ_PUHZ01000005.1"/>
</dbReference>
<gene>
    <name evidence="1" type="ORF">C5Y93_04775</name>
</gene>
<proteinExistence type="predicted"/>
<comment type="caution">
    <text evidence="1">The sequence shown here is derived from an EMBL/GenBank/DDBJ whole genome shotgun (WGS) entry which is preliminary data.</text>
</comment>
<reference evidence="1 2" key="1">
    <citation type="submission" date="2018-02" db="EMBL/GenBank/DDBJ databases">
        <title>Comparative genomes isolates from brazilian mangrove.</title>
        <authorList>
            <person name="Araujo J.E."/>
            <person name="Taketani R.G."/>
            <person name="Silva M.C.P."/>
            <person name="Loureco M.V."/>
            <person name="Andreote F.D."/>
        </authorList>
    </citation>
    <scope>NUCLEOTIDE SEQUENCE [LARGE SCALE GENOMIC DNA]</scope>
    <source>
        <strain evidence="1 2">Nap-Phe MGV</strain>
    </source>
</reference>
<dbReference type="EMBL" id="PUHZ01000005">
    <property type="protein sequence ID" value="PQO47359.1"/>
    <property type="molecule type" value="Genomic_DNA"/>
</dbReference>